<evidence type="ECO:0008006" key="4">
    <source>
        <dbReference type="Google" id="ProtNLM"/>
    </source>
</evidence>
<dbReference type="EMBL" id="JBIMZQ010000006">
    <property type="protein sequence ID" value="KAL3670628.1"/>
    <property type="molecule type" value="Genomic_DNA"/>
</dbReference>
<gene>
    <name evidence="2" type="ORF">V7S43_003820</name>
</gene>
<dbReference type="AlphaFoldDB" id="A0ABD3FV57"/>
<dbReference type="Proteomes" id="UP001632037">
    <property type="component" value="Unassembled WGS sequence"/>
</dbReference>
<reference evidence="2 3" key="1">
    <citation type="submission" date="2024-09" db="EMBL/GenBank/DDBJ databases">
        <title>Genome sequencing and assembly of Phytophthora oleae, isolate VK10A, causative agent of rot of olive drupes.</title>
        <authorList>
            <person name="Conti Taguali S."/>
            <person name="Riolo M."/>
            <person name="La Spada F."/>
            <person name="Cacciola S.O."/>
            <person name="Dionisio G."/>
        </authorList>
    </citation>
    <scope>NUCLEOTIDE SEQUENCE [LARGE SCALE GENOMIC DNA]</scope>
    <source>
        <strain evidence="2 3">VK10A</strain>
    </source>
</reference>
<comment type="caution">
    <text evidence="2">The sequence shown here is derived from an EMBL/GenBank/DDBJ whole genome shotgun (WGS) entry which is preliminary data.</text>
</comment>
<name>A0ABD3FV57_9STRA</name>
<accession>A0ABD3FV57</accession>
<evidence type="ECO:0000313" key="3">
    <source>
        <dbReference type="Proteomes" id="UP001632037"/>
    </source>
</evidence>
<organism evidence="2 3">
    <name type="scientific">Phytophthora oleae</name>
    <dbReference type="NCBI Taxonomy" id="2107226"/>
    <lineage>
        <taxon>Eukaryota</taxon>
        <taxon>Sar</taxon>
        <taxon>Stramenopiles</taxon>
        <taxon>Oomycota</taxon>
        <taxon>Peronosporomycetes</taxon>
        <taxon>Peronosporales</taxon>
        <taxon>Peronosporaceae</taxon>
        <taxon>Phytophthora</taxon>
    </lineage>
</organism>
<evidence type="ECO:0000256" key="1">
    <source>
        <dbReference type="SAM" id="MobiDB-lite"/>
    </source>
</evidence>
<evidence type="ECO:0000313" key="2">
    <source>
        <dbReference type="EMBL" id="KAL3670628.1"/>
    </source>
</evidence>
<proteinExistence type="predicted"/>
<feature type="region of interest" description="Disordered" evidence="1">
    <location>
        <begin position="121"/>
        <end position="140"/>
    </location>
</feature>
<protein>
    <recommendedName>
        <fullName evidence="4">PiggyBac transposable element-derived protein domain-containing protein</fullName>
    </recommendedName>
</protein>
<keyword evidence="3" id="KW-1185">Reference proteome</keyword>
<sequence length="140" mass="16141">MQRERHAQPMWWLKRLIPHKKTKPCRCRLHRTCPYRTGEDVVGNIDLSTLGLFGWRSSTVETYILKFMTFIAVKCKAVKWLARSKRANEEGPVSVKRGAVTALCSKRCIFGPKDKDSIGAHDRDAPCNKTEHSTQHDVYR</sequence>